<dbReference type="NCBIfam" id="TIGR01136">
    <property type="entry name" value="cysKM"/>
    <property type="match status" value="1"/>
</dbReference>
<reference evidence="11 12" key="1">
    <citation type="journal article" date="2018" name="Cell">
        <title>The Chara Genome: Secondary Complexity and Implications for Plant Terrestrialization.</title>
        <authorList>
            <person name="Nishiyama T."/>
            <person name="Sakayama H."/>
            <person name="Vries J.D."/>
            <person name="Buschmann H."/>
            <person name="Saint-Marcoux D."/>
            <person name="Ullrich K.K."/>
            <person name="Haas F.B."/>
            <person name="Vanderstraeten L."/>
            <person name="Becker D."/>
            <person name="Lang D."/>
            <person name="Vosolsobe S."/>
            <person name="Rombauts S."/>
            <person name="Wilhelmsson P.K.I."/>
            <person name="Janitza P."/>
            <person name="Kern R."/>
            <person name="Heyl A."/>
            <person name="Rumpler F."/>
            <person name="Villalobos L.I.A.C."/>
            <person name="Clay J.M."/>
            <person name="Skokan R."/>
            <person name="Toyoda A."/>
            <person name="Suzuki Y."/>
            <person name="Kagoshima H."/>
            <person name="Schijlen E."/>
            <person name="Tajeshwar N."/>
            <person name="Catarino B."/>
            <person name="Hetherington A.J."/>
            <person name="Saltykova A."/>
            <person name="Bonnot C."/>
            <person name="Breuninger H."/>
            <person name="Symeonidi A."/>
            <person name="Radhakrishnan G.V."/>
            <person name="Van Nieuwerburgh F."/>
            <person name="Deforce D."/>
            <person name="Chang C."/>
            <person name="Karol K.G."/>
            <person name="Hedrich R."/>
            <person name="Ulvskov P."/>
            <person name="Glockner G."/>
            <person name="Delwiche C.F."/>
            <person name="Petrasek J."/>
            <person name="Van de Peer Y."/>
            <person name="Friml J."/>
            <person name="Beilby M."/>
            <person name="Dolan L."/>
            <person name="Kohara Y."/>
            <person name="Sugano S."/>
            <person name="Fujiyama A."/>
            <person name="Delaux P.-M."/>
            <person name="Quint M."/>
            <person name="TheiBen G."/>
            <person name="Hagemann M."/>
            <person name="Harholt J."/>
            <person name="Dunand C."/>
            <person name="Zachgo S."/>
            <person name="Langdale J."/>
            <person name="Maumus F."/>
            <person name="Straeten D.V.D."/>
            <person name="Gould S.B."/>
            <person name="Rensing S.A."/>
        </authorList>
    </citation>
    <scope>NUCLEOTIDE SEQUENCE [LARGE SCALE GENOMIC DNA]</scope>
    <source>
        <strain evidence="11 12">S276</strain>
    </source>
</reference>
<dbReference type="OrthoDB" id="10259545at2759"/>
<keyword evidence="5 7" id="KW-0663">Pyridoxal phosphate</keyword>
<dbReference type="CDD" id="cd01561">
    <property type="entry name" value="CBS_like"/>
    <property type="match status" value="1"/>
</dbReference>
<feature type="binding site" evidence="7">
    <location>
        <position position="294"/>
    </location>
    <ligand>
        <name>pyridoxal 5'-phosphate</name>
        <dbReference type="ChEBI" id="CHEBI:597326"/>
    </ligand>
</feature>
<dbReference type="GO" id="GO:0006535">
    <property type="term" value="P:cysteine biosynthetic process from serine"/>
    <property type="evidence" value="ECO:0007669"/>
    <property type="project" value="UniProtKB-UniRule"/>
</dbReference>
<evidence type="ECO:0000256" key="2">
    <source>
        <dbReference type="ARBA" id="ARBA00007103"/>
    </source>
</evidence>
<dbReference type="PANTHER" id="PTHR10314">
    <property type="entry name" value="CYSTATHIONINE BETA-SYNTHASE"/>
    <property type="match status" value="1"/>
</dbReference>
<evidence type="ECO:0000256" key="9">
    <source>
        <dbReference type="RuleBase" id="RU003985"/>
    </source>
</evidence>
<evidence type="ECO:0000256" key="4">
    <source>
        <dbReference type="ARBA" id="ARBA00022679"/>
    </source>
</evidence>
<feature type="modified residue" description="N6-(pyridoxal phosphate)lysine" evidence="8">
    <location>
        <position position="71"/>
    </location>
</feature>
<comment type="similarity">
    <text evidence="2 9">Belongs to the cysteine synthase/cystathionine beta-synthase family.</text>
</comment>
<name>A0A388L3X3_CHABU</name>
<dbReference type="SUPFAM" id="SSF53686">
    <property type="entry name" value="Tryptophan synthase beta subunit-like PLP-dependent enzymes"/>
    <property type="match status" value="1"/>
</dbReference>
<dbReference type="Proteomes" id="UP000265515">
    <property type="component" value="Unassembled WGS sequence"/>
</dbReference>
<feature type="binding site" evidence="7">
    <location>
        <position position="102"/>
    </location>
    <ligand>
        <name>pyridoxal 5'-phosphate</name>
        <dbReference type="ChEBI" id="CHEBI:597326"/>
    </ligand>
</feature>
<dbReference type="InterPro" id="IPR036052">
    <property type="entry name" value="TrpB-like_PALP_sf"/>
</dbReference>
<dbReference type="EC" id="2.5.1.47" evidence="9"/>
<evidence type="ECO:0000313" key="11">
    <source>
        <dbReference type="EMBL" id="GBG77000.1"/>
    </source>
</evidence>
<evidence type="ECO:0000256" key="7">
    <source>
        <dbReference type="PIRSR" id="PIRSR605856-50"/>
    </source>
</evidence>
<sequence length="350" mass="37184">MADGAEPAAAAVADLSLSDKAEETPLVENIAKDITELIGKTPLMYLNYVTEGCVARVAAKMEIMEPCSSVKDRIGNSMVKDAEEKGLIEPGKTVLVEPTSGNTGIALAFVAAAKGYKLILTMPASMSLERRALLLAFGAELVLTDPTKGMTGAIRKAEEIVRNTPNAYMLQQFNNPANWMAHYRTTGPELWRDTAGKIDGLIAGVGTGGTLTGSGRYLREKKPDVKLYAVEPEESPVLSGGKSGAHKIQGIGAGFIPKIMDLSIVDEILKVSSDEAIVMAKTLAKKEGLMVGMSSGAAVIAALRLAKREENRGKLFVAILPSFGERYLTSVLFQAVRAEAENLPVCSVTV</sequence>
<accession>A0A388L3X3</accession>
<evidence type="ECO:0000259" key="10">
    <source>
        <dbReference type="Pfam" id="PF00291"/>
    </source>
</evidence>
<feature type="domain" description="Tryptophan synthase beta chain-like PALP" evidence="10">
    <location>
        <begin position="34"/>
        <end position="320"/>
    </location>
</feature>
<dbReference type="InterPro" id="IPR001926">
    <property type="entry name" value="TrpB-like_PALP"/>
</dbReference>
<dbReference type="FunFam" id="3.40.50.1100:FF:000006">
    <property type="entry name" value="Cysteine synthase"/>
    <property type="match status" value="1"/>
</dbReference>
<dbReference type="NCBIfam" id="TIGR01139">
    <property type="entry name" value="cysK"/>
    <property type="match status" value="1"/>
</dbReference>
<dbReference type="InterPro" id="IPR005856">
    <property type="entry name" value="Cys_synth"/>
</dbReference>
<dbReference type="InterPro" id="IPR005859">
    <property type="entry name" value="CysK"/>
</dbReference>
<evidence type="ECO:0000256" key="5">
    <source>
        <dbReference type="ARBA" id="ARBA00022898"/>
    </source>
</evidence>
<comment type="catalytic activity">
    <reaction evidence="9">
        <text>O-acetyl-L-serine + hydrogen sulfide = L-cysteine + acetate</text>
        <dbReference type="Rhea" id="RHEA:14829"/>
        <dbReference type="ChEBI" id="CHEBI:29919"/>
        <dbReference type="ChEBI" id="CHEBI:30089"/>
        <dbReference type="ChEBI" id="CHEBI:35235"/>
        <dbReference type="ChEBI" id="CHEBI:58340"/>
        <dbReference type="EC" id="2.5.1.47"/>
    </reaction>
</comment>
<keyword evidence="3 9" id="KW-0028">Amino-acid biosynthesis</keyword>
<gene>
    <name evidence="11" type="ORF">CBR_g23331</name>
</gene>
<keyword evidence="6 9" id="KW-0198">Cysteine biosynthesis</keyword>
<dbReference type="AlphaFoldDB" id="A0A388L3X3"/>
<protein>
    <recommendedName>
        <fullName evidence="9">Cysteine synthase</fullName>
        <ecNumber evidence="9">2.5.1.47</ecNumber>
    </recommendedName>
</protein>
<dbReference type="STRING" id="69332.A0A388L3X3"/>
<evidence type="ECO:0000256" key="1">
    <source>
        <dbReference type="ARBA" id="ARBA00001933"/>
    </source>
</evidence>
<evidence type="ECO:0000256" key="6">
    <source>
        <dbReference type="ARBA" id="ARBA00023192"/>
    </source>
</evidence>
<dbReference type="InterPro" id="IPR001216">
    <property type="entry name" value="P-phosphate_BS"/>
</dbReference>
<dbReference type="Gene3D" id="3.40.50.1100">
    <property type="match status" value="2"/>
</dbReference>
<comment type="cofactor">
    <cofactor evidence="1 7 9">
        <name>pyridoxal 5'-phosphate</name>
        <dbReference type="ChEBI" id="CHEBI:597326"/>
    </cofactor>
</comment>
<dbReference type="GO" id="GO:0004124">
    <property type="term" value="F:cysteine synthase activity"/>
    <property type="evidence" value="ECO:0007669"/>
    <property type="project" value="UniProtKB-UniRule"/>
</dbReference>
<proteinExistence type="inferred from homology"/>
<dbReference type="Gramene" id="GBG77000">
    <property type="protein sequence ID" value="GBG77000"/>
    <property type="gene ID" value="CBR_g23331"/>
</dbReference>
<dbReference type="Pfam" id="PF00291">
    <property type="entry name" value="PALP"/>
    <property type="match status" value="1"/>
</dbReference>
<organism evidence="11 12">
    <name type="scientific">Chara braunii</name>
    <name type="common">Braun's stonewort</name>
    <dbReference type="NCBI Taxonomy" id="69332"/>
    <lineage>
        <taxon>Eukaryota</taxon>
        <taxon>Viridiplantae</taxon>
        <taxon>Streptophyta</taxon>
        <taxon>Charophyceae</taxon>
        <taxon>Charales</taxon>
        <taxon>Characeae</taxon>
        <taxon>Chara</taxon>
    </lineage>
</organism>
<dbReference type="InterPro" id="IPR050214">
    <property type="entry name" value="Cys_Synth/Cystath_Beta-Synth"/>
</dbReference>
<keyword evidence="4 9" id="KW-0808">Transferase</keyword>
<evidence type="ECO:0000313" key="12">
    <source>
        <dbReference type="Proteomes" id="UP000265515"/>
    </source>
</evidence>
<dbReference type="OMA" id="MIITIPE"/>
<keyword evidence="12" id="KW-1185">Reference proteome</keyword>
<dbReference type="FunFam" id="3.40.50.1100:FF:000130">
    <property type="entry name" value="Cysteine synthase"/>
    <property type="match status" value="1"/>
</dbReference>
<dbReference type="PROSITE" id="PS00901">
    <property type="entry name" value="CYS_SYNTHASE"/>
    <property type="match status" value="1"/>
</dbReference>
<dbReference type="EMBL" id="BFEA01000258">
    <property type="protein sequence ID" value="GBG77000.1"/>
    <property type="molecule type" value="Genomic_DNA"/>
</dbReference>
<evidence type="ECO:0000256" key="8">
    <source>
        <dbReference type="PIRSR" id="PIRSR605856-51"/>
    </source>
</evidence>
<feature type="binding site" evidence="7">
    <location>
        <begin position="206"/>
        <end position="210"/>
    </location>
    <ligand>
        <name>pyridoxal 5'-phosphate</name>
        <dbReference type="ChEBI" id="CHEBI:597326"/>
    </ligand>
</feature>
<evidence type="ECO:0000256" key="3">
    <source>
        <dbReference type="ARBA" id="ARBA00022605"/>
    </source>
</evidence>
<comment type="caution">
    <text evidence="11">The sequence shown here is derived from an EMBL/GenBank/DDBJ whole genome shotgun (WGS) entry which is preliminary data.</text>
</comment>